<dbReference type="Pfam" id="PF23598">
    <property type="entry name" value="LRR_14"/>
    <property type="match status" value="1"/>
</dbReference>
<organism evidence="4 5">
    <name type="scientific">Quillaja saponaria</name>
    <name type="common">Soap bark tree</name>
    <dbReference type="NCBI Taxonomy" id="32244"/>
    <lineage>
        <taxon>Eukaryota</taxon>
        <taxon>Viridiplantae</taxon>
        <taxon>Streptophyta</taxon>
        <taxon>Embryophyta</taxon>
        <taxon>Tracheophyta</taxon>
        <taxon>Spermatophyta</taxon>
        <taxon>Magnoliopsida</taxon>
        <taxon>eudicotyledons</taxon>
        <taxon>Gunneridae</taxon>
        <taxon>Pentapetalae</taxon>
        <taxon>rosids</taxon>
        <taxon>fabids</taxon>
        <taxon>Fabales</taxon>
        <taxon>Quillajaceae</taxon>
        <taxon>Quillaja</taxon>
    </lineage>
</organism>
<protein>
    <submittedName>
        <fullName evidence="4">NBS-LRR disease resistance protein</fullName>
    </submittedName>
</protein>
<gene>
    <name evidence="4" type="ORF">O6P43_006510</name>
</gene>
<dbReference type="InterPro" id="IPR032675">
    <property type="entry name" value="LRR_dom_sf"/>
</dbReference>
<dbReference type="InterPro" id="IPR055414">
    <property type="entry name" value="LRR_R13L4/SHOC2-like"/>
</dbReference>
<evidence type="ECO:0000256" key="2">
    <source>
        <dbReference type="ARBA" id="ARBA00022821"/>
    </source>
</evidence>
<proteinExistence type="predicted"/>
<keyword evidence="5" id="KW-1185">Reference proteome</keyword>
<dbReference type="AlphaFoldDB" id="A0AAD7Q8D5"/>
<evidence type="ECO:0000256" key="1">
    <source>
        <dbReference type="ARBA" id="ARBA00022737"/>
    </source>
</evidence>
<dbReference type="PANTHER" id="PTHR36766">
    <property type="entry name" value="PLANT BROAD-SPECTRUM MILDEW RESISTANCE PROTEIN RPW8"/>
    <property type="match status" value="1"/>
</dbReference>
<accession>A0AAD7Q8D5</accession>
<keyword evidence="1" id="KW-0677">Repeat</keyword>
<dbReference type="GO" id="GO:0006952">
    <property type="term" value="P:defense response"/>
    <property type="evidence" value="ECO:0007669"/>
    <property type="project" value="UniProtKB-KW"/>
</dbReference>
<dbReference type="Proteomes" id="UP001163823">
    <property type="component" value="Chromosome 3"/>
</dbReference>
<evidence type="ECO:0000313" key="5">
    <source>
        <dbReference type="Proteomes" id="UP001163823"/>
    </source>
</evidence>
<dbReference type="EMBL" id="JARAOO010000003">
    <property type="protein sequence ID" value="KAJ7976782.1"/>
    <property type="molecule type" value="Genomic_DNA"/>
</dbReference>
<comment type="caution">
    <text evidence="4">The sequence shown here is derived from an EMBL/GenBank/DDBJ whole genome shotgun (WGS) entry which is preliminary data.</text>
</comment>
<name>A0AAD7Q8D5_QUISA</name>
<sequence length="327" mass="37463">MSSSSSGKVRHLSFLASDLAEPFSKFEGLRTIYFPIRGVGPCSESFLYKCVSRFKCLRVLDLSDSTFNILPRSIGKMKHLRYLDISRNLRIRRRPDTICRLQNLQFLSLRECVEIEELPSDMRNLINLRYLDITTKQHFLPEEEIESLRSLRHLYFCECPNLSSLSRMQQITNIRTIGIDSCRNLKSLPLDVSLLTSLRSLLISYCENLYLSGREGEKISYKWPSLQTLALAGLPTLVKLPSWLYGSANTLKTIKIDDCPNFDALPAWFAELSSLEKLYINKCPNLYTLRGIRYVTSLQVLGVGDCPELIQSRNRCFLARDSSCFTG</sequence>
<dbReference type="Gene3D" id="3.80.10.10">
    <property type="entry name" value="Ribonuclease Inhibitor"/>
    <property type="match status" value="1"/>
</dbReference>
<evidence type="ECO:0000313" key="4">
    <source>
        <dbReference type="EMBL" id="KAJ7976782.1"/>
    </source>
</evidence>
<reference evidence="4" key="1">
    <citation type="journal article" date="2023" name="Science">
        <title>Elucidation of the pathway for biosynthesis of saponin adjuvants from the soapbark tree.</title>
        <authorList>
            <person name="Reed J."/>
            <person name="Orme A."/>
            <person name="El-Demerdash A."/>
            <person name="Owen C."/>
            <person name="Martin L.B.B."/>
            <person name="Misra R.C."/>
            <person name="Kikuchi S."/>
            <person name="Rejzek M."/>
            <person name="Martin A.C."/>
            <person name="Harkess A."/>
            <person name="Leebens-Mack J."/>
            <person name="Louveau T."/>
            <person name="Stephenson M.J."/>
            <person name="Osbourn A."/>
        </authorList>
    </citation>
    <scope>NUCLEOTIDE SEQUENCE</scope>
    <source>
        <strain evidence="4">S10</strain>
    </source>
</reference>
<dbReference type="PANTHER" id="PTHR36766:SF70">
    <property type="entry name" value="DISEASE RESISTANCE PROTEIN RGA4"/>
    <property type="match status" value="1"/>
</dbReference>
<feature type="domain" description="Disease resistance R13L4/SHOC-2-like LRR" evidence="3">
    <location>
        <begin position="49"/>
        <end position="256"/>
    </location>
</feature>
<keyword evidence="2" id="KW-0611">Plant defense</keyword>
<evidence type="ECO:0000259" key="3">
    <source>
        <dbReference type="Pfam" id="PF23598"/>
    </source>
</evidence>
<dbReference type="SUPFAM" id="SSF52058">
    <property type="entry name" value="L domain-like"/>
    <property type="match status" value="1"/>
</dbReference>
<dbReference type="KEGG" id="qsa:O6P43_006510"/>